<comment type="similarity">
    <text evidence="2">Belongs to the unc-93 family.</text>
</comment>
<feature type="transmembrane region" description="Helical" evidence="6">
    <location>
        <begin position="414"/>
        <end position="432"/>
    </location>
</feature>
<comment type="subcellular location">
    <subcellularLocation>
        <location evidence="1">Membrane</location>
        <topology evidence="1">Multi-pass membrane protein</topology>
    </subcellularLocation>
</comment>
<feature type="transmembrane region" description="Helical" evidence="6">
    <location>
        <begin position="504"/>
        <end position="528"/>
    </location>
</feature>
<dbReference type="AlphaFoldDB" id="A0A8X6PR71"/>
<feature type="transmembrane region" description="Helical" evidence="6">
    <location>
        <begin position="65"/>
        <end position="83"/>
    </location>
</feature>
<feature type="transmembrane region" description="Helical" evidence="6">
    <location>
        <begin position="114"/>
        <end position="134"/>
    </location>
</feature>
<keyword evidence="4 6" id="KW-1133">Transmembrane helix</keyword>
<feature type="transmembrane region" description="Helical" evidence="6">
    <location>
        <begin position="363"/>
        <end position="384"/>
    </location>
</feature>
<keyword evidence="3 6" id="KW-0812">Transmembrane</keyword>
<feature type="transmembrane region" description="Helical" evidence="6">
    <location>
        <begin position="295"/>
        <end position="314"/>
    </location>
</feature>
<dbReference type="Proteomes" id="UP000887013">
    <property type="component" value="Unassembled WGS sequence"/>
</dbReference>
<dbReference type="PANTHER" id="PTHR19444:SF13">
    <property type="entry name" value="PROTEIN UNC-93 HOMOLOG A"/>
    <property type="match status" value="1"/>
</dbReference>
<dbReference type="PANTHER" id="PTHR19444">
    <property type="entry name" value="UNC-93 RELATED"/>
    <property type="match status" value="1"/>
</dbReference>
<organism evidence="7 8">
    <name type="scientific">Nephila pilipes</name>
    <name type="common">Giant wood spider</name>
    <name type="synonym">Nephila maculata</name>
    <dbReference type="NCBI Taxonomy" id="299642"/>
    <lineage>
        <taxon>Eukaryota</taxon>
        <taxon>Metazoa</taxon>
        <taxon>Ecdysozoa</taxon>
        <taxon>Arthropoda</taxon>
        <taxon>Chelicerata</taxon>
        <taxon>Arachnida</taxon>
        <taxon>Araneae</taxon>
        <taxon>Araneomorphae</taxon>
        <taxon>Entelegynae</taxon>
        <taxon>Araneoidea</taxon>
        <taxon>Nephilidae</taxon>
        <taxon>Nephila</taxon>
    </lineage>
</organism>
<gene>
    <name evidence="7" type="primary">unc93a</name>
    <name evidence="7" type="ORF">NPIL_359301</name>
</gene>
<evidence type="ECO:0000313" key="7">
    <source>
        <dbReference type="EMBL" id="GFT81283.1"/>
    </source>
</evidence>
<reference evidence="7" key="1">
    <citation type="submission" date="2020-08" db="EMBL/GenBank/DDBJ databases">
        <title>Multicomponent nature underlies the extraordinary mechanical properties of spider dragline silk.</title>
        <authorList>
            <person name="Kono N."/>
            <person name="Nakamura H."/>
            <person name="Mori M."/>
            <person name="Yoshida Y."/>
            <person name="Ohtoshi R."/>
            <person name="Malay A.D."/>
            <person name="Moran D.A.P."/>
            <person name="Tomita M."/>
            <person name="Numata K."/>
            <person name="Arakawa K."/>
        </authorList>
    </citation>
    <scope>NUCLEOTIDE SEQUENCE</scope>
</reference>
<feature type="transmembrane region" description="Helical" evidence="6">
    <location>
        <begin position="444"/>
        <end position="469"/>
    </location>
</feature>
<evidence type="ECO:0000256" key="5">
    <source>
        <dbReference type="ARBA" id="ARBA00023136"/>
    </source>
</evidence>
<dbReference type="OrthoDB" id="78663at2759"/>
<dbReference type="Gene3D" id="1.20.1250.20">
    <property type="entry name" value="MFS general substrate transporter like domains"/>
    <property type="match status" value="2"/>
</dbReference>
<evidence type="ECO:0000256" key="2">
    <source>
        <dbReference type="ARBA" id="ARBA00009172"/>
    </source>
</evidence>
<dbReference type="InterPro" id="IPR036259">
    <property type="entry name" value="MFS_trans_sf"/>
</dbReference>
<feature type="transmembrane region" description="Helical" evidence="6">
    <location>
        <begin position="33"/>
        <end position="53"/>
    </location>
</feature>
<dbReference type="SUPFAM" id="SSF103473">
    <property type="entry name" value="MFS general substrate transporter"/>
    <property type="match status" value="2"/>
</dbReference>
<name>A0A8X6PR71_NEPPI</name>
<comment type="caution">
    <text evidence="7">The sequence shown here is derived from an EMBL/GenBank/DDBJ whole genome shotgun (WGS) entry which is preliminary data.</text>
</comment>
<dbReference type="Pfam" id="PF05978">
    <property type="entry name" value="UNC-93"/>
    <property type="match status" value="2"/>
</dbReference>
<feature type="transmembrane region" description="Helical" evidence="6">
    <location>
        <begin position="540"/>
        <end position="561"/>
    </location>
</feature>
<dbReference type="InterPro" id="IPR010291">
    <property type="entry name" value="Ion_channel_UNC-93"/>
</dbReference>
<dbReference type="GO" id="GO:0016020">
    <property type="term" value="C:membrane"/>
    <property type="evidence" value="ECO:0007669"/>
    <property type="project" value="UniProtKB-SubCell"/>
</dbReference>
<feature type="transmembrane region" description="Helical" evidence="6">
    <location>
        <begin position="476"/>
        <end position="498"/>
    </location>
</feature>
<evidence type="ECO:0000313" key="8">
    <source>
        <dbReference type="Proteomes" id="UP000887013"/>
    </source>
</evidence>
<feature type="transmembrane region" description="Helical" evidence="6">
    <location>
        <begin position="90"/>
        <end position="108"/>
    </location>
</feature>
<accession>A0A8X6PR71</accession>
<evidence type="ECO:0000256" key="3">
    <source>
        <dbReference type="ARBA" id="ARBA00022692"/>
    </source>
</evidence>
<evidence type="ECO:0000256" key="4">
    <source>
        <dbReference type="ARBA" id="ARBA00022989"/>
    </source>
</evidence>
<protein>
    <submittedName>
        <fullName evidence="7">Protein unc-93 homolog A</fullName>
    </submittedName>
</protein>
<dbReference type="EMBL" id="BMAW01072115">
    <property type="protein sequence ID" value="GFT81283.1"/>
    <property type="molecule type" value="Genomic_DNA"/>
</dbReference>
<evidence type="ECO:0000256" key="1">
    <source>
        <dbReference type="ARBA" id="ARBA00004141"/>
    </source>
</evidence>
<dbReference type="InterPro" id="IPR051951">
    <property type="entry name" value="UNC-93_regulatory"/>
</dbReference>
<feature type="transmembrane region" description="Helical" evidence="6">
    <location>
        <begin position="567"/>
        <end position="587"/>
    </location>
</feature>
<proteinExistence type="inferred from homology"/>
<evidence type="ECO:0000256" key="6">
    <source>
        <dbReference type="SAM" id="Phobius"/>
    </source>
</evidence>
<keyword evidence="8" id="KW-1185">Reference proteome</keyword>
<sequence length="599" mass="67914">MKSQTDYSDSEDKICATKNHSIKNSKWRIIKNLLVISVGVLLLFIAFDGLTMLQSTMNREEGIGVASQAILYTCYCICALLLPKYVIKKLGSKITLVLSMFMYIPYIASNFYPQWGLVIPTAICIGLGAPLLWASQEVYLNHISIMYADIIYENKKKYSVINSNSKANSSNSQNMKNSQNQSLPCDSINVSLFNKEDGVILQHKYETSKCCSISPKIRPNSEGASSTNLDDYQYLNVMNLIHNNYRAEDIELDSIDYKGKESCFHENKHCCNIKNERRPSSILYDRRKIRIVESITARFFGIHGMVYLSCHIWSNFMTYYVLKSEVSDYHVNHTNCMCGADYCNTDSACFEQNIEEPSDRIRYILTGACVCIGIISTILIYFFLDTLETEKEEIPFSVNILMATYKLAKRNESILLIPFSFYTGMVQGFYIGDFTKSFIGCAWGTYNVGLVTVCYGTLCGMSASIAGLLVKQVGRIPVLFFATVVNIAASIFLLYWKPSAEEPVLFFVAAGLWGLFVGTVWSQLRAFYGVIFKEDEEAAFAAFHTWYSLGFVLSFAYSNHFCTSVKIYILMVICTLGFFGYVIVEVLQWRKKHAINRPK</sequence>
<keyword evidence="5 6" id="KW-0472">Membrane</keyword>